<name>A0ABQ2ZR15_9ACTN</name>
<dbReference type="Pfam" id="PF00534">
    <property type="entry name" value="Glycos_transf_1"/>
    <property type="match status" value="1"/>
</dbReference>
<sequence length="388" mass="43140">MTEQTAKGGGRDIFFVSNAVNELGGVATWSHQMARLFADRGNLVHMVGITPPSHPFELGPDLPYGTTTLYDVHPPSVPGAHGIKGKLNLADRRRRAARAEGMQEQAAKLTRMFRQARPGAVVIVTQVWAMEWVALADTSSVTVIGMTHESFEACRRSSRFGRVKRYYGHVDRLLALTREDADLWAQQRLDNVDFMPNPLPFFPAEPSRRTSKHVVSIGRLHEEKGTDLLLDAWSEVAPRHPGWTLRIYGTGSDEEALRRQCGELGLDGSVEWMGRTDDPAGALQDGAVFTLASRGEGFPLSLLEAMATGVPCVAFDVAPGIREIIRDGEDGLLAPPGNTLVFARRLESLLADQELRDRLGDAARENIQRYRTDEIVRRWEDLFTFLER</sequence>
<keyword evidence="5" id="KW-1185">Reference proteome</keyword>
<dbReference type="Gene3D" id="3.40.50.2000">
    <property type="entry name" value="Glycogen Phosphorylase B"/>
    <property type="match status" value="2"/>
</dbReference>
<organism evidence="4 5">
    <name type="scientific">Streptomyces xanthochromogenes</name>
    <dbReference type="NCBI Taxonomy" id="67384"/>
    <lineage>
        <taxon>Bacteria</taxon>
        <taxon>Bacillati</taxon>
        <taxon>Actinomycetota</taxon>
        <taxon>Actinomycetes</taxon>
        <taxon>Kitasatosporales</taxon>
        <taxon>Streptomycetaceae</taxon>
        <taxon>Streptomyces</taxon>
    </lineage>
</organism>
<accession>A0ABQ2ZR15</accession>
<dbReference type="PANTHER" id="PTHR12526:SF630">
    <property type="entry name" value="GLYCOSYLTRANSFERASE"/>
    <property type="match status" value="1"/>
</dbReference>
<keyword evidence="2" id="KW-0808">Transferase</keyword>
<feature type="domain" description="Glycosyl transferase family 1" evidence="3">
    <location>
        <begin position="205"/>
        <end position="365"/>
    </location>
</feature>
<dbReference type="RefSeq" id="WP_161244717.1">
    <property type="nucleotide sequence ID" value="NZ_BMUU01000002.1"/>
</dbReference>
<evidence type="ECO:0000313" key="5">
    <source>
        <dbReference type="Proteomes" id="UP000600946"/>
    </source>
</evidence>
<evidence type="ECO:0000259" key="3">
    <source>
        <dbReference type="Pfam" id="PF00534"/>
    </source>
</evidence>
<gene>
    <name evidence="4" type="ORF">GCM10010326_15490</name>
</gene>
<dbReference type="EMBL" id="BMUU01000002">
    <property type="protein sequence ID" value="GGY22941.1"/>
    <property type="molecule type" value="Genomic_DNA"/>
</dbReference>
<evidence type="ECO:0000313" key="4">
    <source>
        <dbReference type="EMBL" id="GGY22941.1"/>
    </source>
</evidence>
<reference evidence="5" key="1">
    <citation type="journal article" date="2019" name="Int. J. Syst. Evol. Microbiol.">
        <title>The Global Catalogue of Microorganisms (GCM) 10K type strain sequencing project: providing services to taxonomists for standard genome sequencing and annotation.</title>
        <authorList>
            <consortium name="The Broad Institute Genomics Platform"/>
            <consortium name="The Broad Institute Genome Sequencing Center for Infectious Disease"/>
            <person name="Wu L."/>
            <person name="Ma J."/>
        </authorList>
    </citation>
    <scope>NUCLEOTIDE SEQUENCE [LARGE SCALE GENOMIC DNA]</scope>
    <source>
        <strain evidence="5">JCM 4594</strain>
    </source>
</reference>
<dbReference type="GeneID" id="96289551"/>
<dbReference type="PANTHER" id="PTHR12526">
    <property type="entry name" value="GLYCOSYLTRANSFERASE"/>
    <property type="match status" value="1"/>
</dbReference>
<evidence type="ECO:0000256" key="2">
    <source>
        <dbReference type="ARBA" id="ARBA00022679"/>
    </source>
</evidence>
<comment type="caution">
    <text evidence="4">The sequence shown here is derived from an EMBL/GenBank/DDBJ whole genome shotgun (WGS) entry which is preliminary data.</text>
</comment>
<proteinExistence type="predicted"/>
<dbReference type="Proteomes" id="UP000600946">
    <property type="component" value="Unassembled WGS sequence"/>
</dbReference>
<evidence type="ECO:0000256" key="1">
    <source>
        <dbReference type="ARBA" id="ARBA00021292"/>
    </source>
</evidence>
<dbReference type="SUPFAM" id="SSF53756">
    <property type="entry name" value="UDP-Glycosyltransferase/glycogen phosphorylase"/>
    <property type="match status" value="1"/>
</dbReference>
<dbReference type="InterPro" id="IPR001296">
    <property type="entry name" value="Glyco_trans_1"/>
</dbReference>
<protein>
    <recommendedName>
        <fullName evidence="1">D-inositol 3-phosphate glycosyltransferase</fullName>
    </recommendedName>
</protein>